<protein>
    <submittedName>
        <fullName evidence="5">Adenylate kinase</fullName>
    </submittedName>
</protein>
<dbReference type="InterPro" id="IPR033690">
    <property type="entry name" value="Adenylat_kinase_CS"/>
</dbReference>
<dbReference type="GO" id="GO:0004017">
    <property type="term" value="F:AMP kinase activity"/>
    <property type="evidence" value="ECO:0007669"/>
    <property type="project" value="InterPro"/>
</dbReference>
<dbReference type="NCBIfam" id="NF001381">
    <property type="entry name" value="PRK00279.1-3"/>
    <property type="match status" value="1"/>
</dbReference>
<comment type="similarity">
    <text evidence="4">Belongs to the adenylate kinase family.</text>
</comment>
<name>A0AA35RI03_GEOBA</name>
<evidence type="ECO:0000313" key="6">
    <source>
        <dbReference type="Proteomes" id="UP001174909"/>
    </source>
</evidence>
<dbReference type="PANTHER" id="PTHR23359">
    <property type="entry name" value="NUCLEOTIDE KINASE"/>
    <property type="match status" value="1"/>
</dbReference>
<dbReference type="NCBIfam" id="NF001380">
    <property type="entry name" value="PRK00279.1-2"/>
    <property type="match status" value="1"/>
</dbReference>
<organism evidence="5 6">
    <name type="scientific">Geodia barretti</name>
    <name type="common">Barrett's horny sponge</name>
    <dbReference type="NCBI Taxonomy" id="519541"/>
    <lineage>
        <taxon>Eukaryota</taxon>
        <taxon>Metazoa</taxon>
        <taxon>Porifera</taxon>
        <taxon>Demospongiae</taxon>
        <taxon>Heteroscleromorpha</taxon>
        <taxon>Tetractinellida</taxon>
        <taxon>Astrophorina</taxon>
        <taxon>Geodiidae</taxon>
        <taxon>Geodia</taxon>
    </lineage>
</organism>
<dbReference type="NCBIfam" id="NF011100">
    <property type="entry name" value="PRK14527.1"/>
    <property type="match status" value="1"/>
</dbReference>
<dbReference type="PRINTS" id="PR00094">
    <property type="entry name" value="ADENYLTKNASE"/>
</dbReference>
<dbReference type="PROSITE" id="PS00113">
    <property type="entry name" value="ADENYLATE_KINASE"/>
    <property type="match status" value="1"/>
</dbReference>
<dbReference type="HAMAP" id="MF_00235">
    <property type="entry name" value="Adenylate_kinase_Adk"/>
    <property type="match status" value="1"/>
</dbReference>
<dbReference type="SUPFAM" id="SSF52540">
    <property type="entry name" value="P-loop containing nucleoside triphosphate hydrolases"/>
    <property type="match status" value="1"/>
</dbReference>
<dbReference type="GO" id="GO:0005524">
    <property type="term" value="F:ATP binding"/>
    <property type="evidence" value="ECO:0007669"/>
    <property type="project" value="InterPro"/>
</dbReference>
<accession>A0AA35RI03</accession>
<keyword evidence="3 4" id="KW-0418">Kinase</keyword>
<evidence type="ECO:0000313" key="5">
    <source>
        <dbReference type="EMBL" id="CAI8011855.1"/>
    </source>
</evidence>
<evidence type="ECO:0000256" key="1">
    <source>
        <dbReference type="ARBA" id="ARBA00022679"/>
    </source>
</evidence>
<dbReference type="Gene3D" id="3.40.50.300">
    <property type="entry name" value="P-loop containing nucleotide triphosphate hydrolases"/>
    <property type="match status" value="1"/>
</dbReference>
<dbReference type="EMBL" id="CASHTH010001131">
    <property type="protein sequence ID" value="CAI8011855.1"/>
    <property type="molecule type" value="Genomic_DNA"/>
</dbReference>
<dbReference type="CDD" id="cd01428">
    <property type="entry name" value="ADK"/>
    <property type="match status" value="1"/>
</dbReference>
<dbReference type="InterPro" id="IPR000850">
    <property type="entry name" value="Adenylat/UMP-CMP_kin"/>
</dbReference>
<keyword evidence="1 4" id="KW-0808">Transferase</keyword>
<evidence type="ECO:0000256" key="3">
    <source>
        <dbReference type="ARBA" id="ARBA00022777"/>
    </source>
</evidence>
<dbReference type="Pfam" id="PF00406">
    <property type="entry name" value="ADK"/>
    <property type="match status" value="1"/>
</dbReference>
<dbReference type="FunFam" id="3.40.50.300:FF:000106">
    <property type="entry name" value="Adenylate kinase mitochondrial"/>
    <property type="match status" value="1"/>
</dbReference>
<sequence length="231" mass="25435">MTERSGIRLVLFGPPGAGKGTQAQLLKERLGIEHISSGDLFRNHLSNGTELGELARGYMNRGELVPDQVTIGMVMDRIGRIADRCGFMLDGFPRNTTQAAALETALRERGQRLDRVIHLQVADDELIRRLSSRYVCRVCQRPYSRDTVTGAPPARCAECTGGGDIYQRDDDTEEAVANRLSVYHQETAPVLEFYRQRGLLADIPGERPIDAVLDSVLRILGLADVGAVSKS</sequence>
<evidence type="ECO:0000256" key="2">
    <source>
        <dbReference type="ARBA" id="ARBA00022741"/>
    </source>
</evidence>
<evidence type="ECO:0000256" key="4">
    <source>
        <dbReference type="RuleBase" id="RU003330"/>
    </source>
</evidence>
<proteinExistence type="inferred from homology"/>
<keyword evidence="2" id="KW-0547">Nucleotide-binding</keyword>
<gene>
    <name evidence="5" type="ORF">GBAR_LOCUS7610</name>
</gene>
<dbReference type="NCBIfam" id="TIGR01351">
    <property type="entry name" value="adk"/>
    <property type="match status" value="1"/>
</dbReference>
<dbReference type="AlphaFoldDB" id="A0AA35RI03"/>
<reference evidence="5" key="1">
    <citation type="submission" date="2023-03" db="EMBL/GenBank/DDBJ databases">
        <authorList>
            <person name="Steffen K."/>
            <person name="Cardenas P."/>
        </authorList>
    </citation>
    <scope>NUCLEOTIDE SEQUENCE</scope>
</reference>
<dbReference type="InterPro" id="IPR006259">
    <property type="entry name" value="Adenyl_kin_sub"/>
</dbReference>
<comment type="caution">
    <text evidence="5">The sequence shown here is derived from an EMBL/GenBank/DDBJ whole genome shotgun (WGS) entry which is preliminary data.</text>
</comment>
<keyword evidence="6" id="KW-1185">Reference proteome</keyword>
<dbReference type="InterPro" id="IPR027417">
    <property type="entry name" value="P-loop_NTPase"/>
</dbReference>
<dbReference type="Proteomes" id="UP001174909">
    <property type="component" value="Unassembled WGS sequence"/>
</dbReference>